<dbReference type="AlphaFoldDB" id="A0AAJ7TI38"/>
<dbReference type="PANTHER" id="PTHR32226">
    <property type="entry name" value="TELO2-INTERACTING PROTEIN 2"/>
    <property type="match status" value="1"/>
</dbReference>
<dbReference type="Proteomes" id="UP001318040">
    <property type="component" value="Chromosome 27"/>
</dbReference>
<comment type="similarity">
    <text evidence="1">Belongs to the TTI2 family.</text>
</comment>
<dbReference type="InterPro" id="IPR016024">
    <property type="entry name" value="ARM-type_fold"/>
</dbReference>
<dbReference type="PANTHER" id="PTHR32226:SF2">
    <property type="entry name" value="TELO2-INTERACTING PROTEIN 2"/>
    <property type="match status" value="1"/>
</dbReference>
<name>A0AAJ7TI38_PETMA</name>
<dbReference type="KEGG" id="pmrn:116946696"/>
<evidence type="ECO:0000313" key="4">
    <source>
        <dbReference type="RefSeq" id="XP_032817814.1"/>
    </source>
</evidence>
<feature type="compositionally biased region" description="Gly residues" evidence="2">
    <location>
        <begin position="13"/>
        <end position="43"/>
    </location>
</feature>
<evidence type="ECO:0000256" key="1">
    <source>
        <dbReference type="ARBA" id="ARBA00034736"/>
    </source>
</evidence>
<feature type="compositionally biased region" description="Gly residues" evidence="2">
    <location>
        <begin position="51"/>
        <end position="66"/>
    </location>
</feature>
<feature type="region of interest" description="Disordered" evidence="2">
    <location>
        <begin position="1"/>
        <end position="91"/>
    </location>
</feature>
<dbReference type="RefSeq" id="XP_032817814.1">
    <property type="nucleotide sequence ID" value="XM_032961923.1"/>
</dbReference>
<protein>
    <submittedName>
        <fullName evidence="4">TELO2-interacting protein 2</fullName>
    </submittedName>
</protein>
<dbReference type="GeneID" id="116946696"/>
<reference evidence="4" key="1">
    <citation type="submission" date="2025-08" db="UniProtKB">
        <authorList>
            <consortium name="RefSeq"/>
        </authorList>
    </citation>
    <scope>IDENTIFICATION</scope>
    <source>
        <tissue evidence="4">Sperm</tissue>
    </source>
</reference>
<dbReference type="GO" id="GO:0005634">
    <property type="term" value="C:nucleus"/>
    <property type="evidence" value="ECO:0007669"/>
    <property type="project" value="TreeGrafter"/>
</dbReference>
<dbReference type="CTD" id="80185"/>
<evidence type="ECO:0000313" key="3">
    <source>
        <dbReference type="Proteomes" id="UP001318040"/>
    </source>
</evidence>
<accession>A0AAJ7TI38</accession>
<gene>
    <name evidence="4" type="primary">TTI2</name>
</gene>
<evidence type="ECO:0000256" key="2">
    <source>
        <dbReference type="SAM" id="MobiDB-lite"/>
    </source>
</evidence>
<proteinExistence type="inferred from homology"/>
<sequence>MAAPSGEQRGAGPEWGAGDFGDVGGEGSTGGKGGAGGKGGTGDAGSTEDAGGNGGAGDPGGTGDAGEPGLRSRPAALGVLGPQGEASTEGKIRRLRDSLRRDNWKENESAKCEFVRLLLQVVRPHVGATLVREALLPPTLLFSDDFELENQLLGVRCLHHIVLNTPAAELRCHNQAQVIYHALHRHLYSREHELVQAVHRCLLILLPVLEGPYLANASPGKANPMALTSKVLLLTLSHMEMEDRLSLRRVYAEVLPAYIDRLGILIVRHMKQLLGVVGAFLEVSDGPKEEARAYILLALKSLISCAWPRMAARCGFLVKLLLRFAYDISAERTTVHGSVQHALLTHAADCLVSLDRCCGGQVQALLRDVKKASDNPGVLYCVTTVFSE</sequence>
<dbReference type="GO" id="GO:0110078">
    <property type="term" value="C:TTT Hsp90 cochaperone complex"/>
    <property type="evidence" value="ECO:0007669"/>
    <property type="project" value="InterPro"/>
</dbReference>
<keyword evidence="3" id="KW-1185">Reference proteome</keyword>
<dbReference type="InterPro" id="IPR018870">
    <property type="entry name" value="Tti2"/>
</dbReference>
<dbReference type="GO" id="GO:0005829">
    <property type="term" value="C:cytosol"/>
    <property type="evidence" value="ECO:0007669"/>
    <property type="project" value="TreeGrafter"/>
</dbReference>
<dbReference type="SUPFAM" id="SSF48371">
    <property type="entry name" value="ARM repeat"/>
    <property type="match status" value="1"/>
</dbReference>
<organism evidence="3 4">
    <name type="scientific">Petromyzon marinus</name>
    <name type="common">Sea lamprey</name>
    <dbReference type="NCBI Taxonomy" id="7757"/>
    <lineage>
        <taxon>Eukaryota</taxon>
        <taxon>Metazoa</taxon>
        <taxon>Chordata</taxon>
        <taxon>Craniata</taxon>
        <taxon>Vertebrata</taxon>
        <taxon>Cyclostomata</taxon>
        <taxon>Hyperoartia</taxon>
        <taxon>Petromyzontiformes</taxon>
        <taxon>Petromyzontidae</taxon>
        <taxon>Petromyzon</taxon>
    </lineage>
</organism>